<evidence type="ECO:0000313" key="1">
    <source>
        <dbReference type="EMBL" id="KAK1303044.1"/>
    </source>
</evidence>
<dbReference type="AlphaFoldDB" id="A0AAV9DPX8"/>
<reference evidence="1" key="2">
    <citation type="submission" date="2023-06" db="EMBL/GenBank/DDBJ databases">
        <authorList>
            <person name="Ma L."/>
            <person name="Liu K.-W."/>
            <person name="Li Z."/>
            <person name="Hsiao Y.-Y."/>
            <person name="Qi Y."/>
            <person name="Fu T."/>
            <person name="Tang G."/>
            <person name="Zhang D."/>
            <person name="Sun W.-H."/>
            <person name="Liu D.-K."/>
            <person name="Li Y."/>
            <person name="Chen G.-Z."/>
            <person name="Liu X.-D."/>
            <person name="Liao X.-Y."/>
            <person name="Jiang Y.-T."/>
            <person name="Yu X."/>
            <person name="Hao Y."/>
            <person name="Huang J."/>
            <person name="Zhao X.-W."/>
            <person name="Ke S."/>
            <person name="Chen Y.-Y."/>
            <person name="Wu W.-L."/>
            <person name="Hsu J.-L."/>
            <person name="Lin Y.-F."/>
            <person name="Huang M.-D."/>
            <person name="Li C.-Y."/>
            <person name="Huang L."/>
            <person name="Wang Z.-W."/>
            <person name="Zhao X."/>
            <person name="Zhong W.-Y."/>
            <person name="Peng D.-H."/>
            <person name="Ahmad S."/>
            <person name="Lan S."/>
            <person name="Zhang J.-S."/>
            <person name="Tsai W.-C."/>
            <person name="Van De Peer Y."/>
            <person name="Liu Z.-J."/>
        </authorList>
    </citation>
    <scope>NUCLEOTIDE SEQUENCE</scope>
    <source>
        <strain evidence="1">CP</strain>
        <tissue evidence="1">Leaves</tissue>
    </source>
</reference>
<keyword evidence="2" id="KW-1185">Reference proteome</keyword>
<accession>A0AAV9DPX8</accession>
<reference evidence="1" key="1">
    <citation type="journal article" date="2023" name="Nat. Commun.">
        <title>Diploid and tetraploid genomes of Acorus and the evolution of monocots.</title>
        <authorList>
            <person name="Ma L."/>
            <person name="Liu K.W."/>
            <person name="Li Z."/>
            <person name="Hsiao Y.Y."/>
            <person name="Qi Y."/>
            <person name="Fu T."/>
            <person name="Tang G.D."/>
            <person name="Zhang D."/>
            <person name="Sun W.H."/>
            <person name="Liu D.K."/>
            <person name="Li Y."/>
            <person name="Chen G.Z."/>
            <person name="Liu X.D."/>
            <person name="Liao X.Y."/>
            <person name="Jiang Y.T."/>
            <person name="Yu X."/>
            <person name="Hao Y."/>
            <person name="Huang J."/>
            <person name="Zhao X.W."/>
            <person name="Ke S."/>
            <person name="Chen Y.Y."/>
            <person name="Wu W.L."/>
            <person name="Hsu J.L."/>
            <person name="Lin Y.F."/>
            <person name="Huang M.D."/>
            <person name="Li C.Y."/>
            <person name="Huang L."/>
            <person name="Wang Z.W."/>
            <person name="Zhao X."/>
            <person name="Zhong W.Y."/>
            <person name="Peng D.H."/>
            <person name="Ahmad S."/>
            <person name="Lan S."/>
            <person name="Zhang J.S."/>
            <person name="Tsai W.C."/>
            <person name="Van de Peer Y."/>
            <person name="Liu Z.J."/>
        </authorList>
    </citation>
    <scope>NUCLEOTIDE SEQUENCE</scope>
    <source>
        <strain evidence="1">CP</strain>
    </source>
</reference>
<sequence>MPLKVKIFLWQSFQTVFLLKPSAQYDIRRCQWSRPKAAPGVPTSFSNKEELWRRINPEKARVANIIIPAALWVMVE</sequence>
<name>A0AAV9DPX8_ACOCL</name>
<comment type="caution">
    <text evidence="1">The sequence shown here is derived from an EMBL/GenBank/DDBJ whole genome shotgun (WGS) entry which is preliminary data.</text>
</comment>
<organism evidence="1 2">
    <name type="scientific">Acorus calamus</name>
    <name type="common">Sweet flag</name>
    <dbReference type="NCBI Taxonomy" id="4465"/>
    <lineage>
        <taxon>Eukaryota</taxon>
        <taxon>Viridiplantae</taxon>
        <taxon>Streptophyta</taxon>
        <taxon>Embryophyta</taxon>
        <taxon>Tracheophyta</taxon>
        <taxon>Spermatophyta</taxon>
        <taxon>Magnoliopsida</taxon>
        <taxon>Liliopsida</taxon>
        <taxon>Acoraceae</taxon>
        <taxon>Acorus</taxon>
    </lineage>
</organism>
<dbReference type="Proteomes" id="UP001180020">
    <property type="component" value="Unassembled WGS sequence"/>
</dbReference>
<evidence type="ECO:0000313" key="2">
    <source>
        <dbReference type="Proteomes" id="UP001180020"/>
    </source>
</evidence>
<dbReference type="EMBL" id="JAUJYO010000012">
    <property type="protein sequence ID" value="KAK1303044.1"/>
    <property type="molecule type" value="Genomic_DNA"/>
</dbReference>
<gene>
    <name evidence="1" type="ORF">QJS10_CPB12g01200</name>
</gene>
<proteinExistence type="predicted"/>
<evidence type="ECO:0008006" key="3">
    <source>
        <dbReference type="Google" id="ProtNLM"/>
    </source>
</evidence>
<protein>
    <recommendedName>
        <fullName evidence="3">Reverse transcriptase zinc-binding domain-containing protein</fullName>
    </recommendedName>
</protein>